<reference evidence="14 15" key="1">
    <citation type="submission" date="2017-05" db="EMBL/GenBank/DDBJ databases">
        <title>Streptomyces alboflavus Genome sequencing and assembly.</title>
        <authorList>
            <person name="Wang Y."/>
            <person name="Du B."/>
            <person name="Ding Y."/>
            <person name="Liu H."/>
            <person name="Hou Q."/>
            <person name="Liu K."/>
            <person name="Wang C."/>
            <person name="Yao L."/>
        </authorList>
    </citation>
    <scope>NUCLEOTIDE SEQUENCE [LARGE SCALE GENOMIC DNA]</scope>
    <source>
        <strain evidence="14 15">MDJK44</strain>
    </source>
</reference>
<evidence type="ECO:0000256" key="13">
    <source>
        <dbReference type="ARBA" id="ARBA00042156"/>
    </source>
</evidence>
<dbReference type="GO" id="GO:0006281">
    <property type="term" value="P:DNA repair"/>
    <property type="evidence" value="ECO:0007669"/>
    <property type="project" value="UniProtKB-KW"/>
</dbReference>
<evidence type="ECO:0000256" key="2">
    <source>
        <dbReference type="ARBA" id="ARBA00022490"/>
    </source>
</evidence>
<keyword evidence="2" id="KW-0963">Cytoplasm</keyword>
<evidence type="ECO:0000256" key="3">
    <source>
        <dbReference type="ARBA" id="ARBA00022737"/>
    </source>
</evidence>
<evidence type="ECO:0000256" key="12">
    <source>
        <dbReference type="ARBA" id="ARBA00039316"/>
    </source>
</evidence>
<accession>A0A1Z1W420</accession>
<keyword evidence="6" id="KW-0228">DNA excision</keyword>
<evidence type="ECO:0000256" key="10">
    <source>
        <dbReference type="ARBA" id="ARBA00023204"/>
    </source>
</evidence>
<keyword evidence="9" id="KW-0238">DNA-binding</keyword>
<dbReference type="Gene3D" id="1.20.1580.10">
    <property type="entry name" value="ABC transporter ATPase like domain"/>
    <property type="match status" value="1"/>
</dbReference>
<dbReference type="SUPFAM" id="SSF52540">
    <property type="entry name" value="P-loop containing nucleoside triphosphate hydrolases"/>
    <property type="match status" value="1"/>
</dbReference>
<organism evidence="14 15">
    <name type="scientific">Streptomyces alboflavus</name>
    <dbReference type="NCBI Taxonomy" id="67267"/>
    <lineage>
        <taxon>Bacteria</taxon>
        <taxon>Bacillati</taxon>
        <taxon>Actinomycetota</taxon>
        <taxon>Actinomycetes</taxon>
        <taxon>Kitasatosporales</taxon>
        <taxon>Streptomycetaceae</taxon>
        <taxon>Streptomyces</taxon>
    </lineage>
</organism>
<keyword evidence="8" id="KW-0267">Excision nuclease</keyword>
<evidence type="ECO:0000256" key="6">
    <source>
        <dbReference type="ARBA" id="ARBA00022769"/>
    </source>
</evidence>
<dbReference type="Gene3D" id="3.40.50.300">
    <property type="entry name" value="P-loop containing nucleotide triphosphate hydrolases"/>
    <property type="match status" value="1"/>
</dbReference>
<dbReference type="KEGG" id="salf:SMD44_00537"/>
<keyword evidence="15" id="KW-1185">Reference proteome</keyword>
<dbReference type="GO" id="GO:0004518">
    <property type="term" value="F:nuclease activity"/>
    <property type="evidence" value="ECO:0007669"/>
    <property type="project" value="UniProtKB-KW"/>
</dbReference>
<keyword evidence="4" id="KW-0547">Nucleotide-binding</keyword>
<evidence type="ECO:0000256" key="5">
    <source>
        <dbReference type="ARBA" id="ARBA00022763"/>
    </source>
</evidence>
<gene>
    <name evidence="14" type="ORF">SMD44_00537</name>
</gene>
<dbReference type="PANTHER" id="PTHR43152:SF2">
    <property type="entry name" value="DRUG RESISTANCE ABC TRANSPORTER"/>
    <property type="match status" value="1"/>
</dbReference>
<evidence type="ECO:0000256" key="7">
    <source>
        <dbReference type="ARBA" id="ARBA00022840"/>
    </source>
</evidence>
<protein>
    <recommendedName>
        <fullName evidence="12">UvrABC system protein A</fullName>
    </recommendedName>
    <alternativeName>
        <fullName evidence="13">Excinuclease ABC subunit A</fullName>
    </alternativeName>
</protein>
<proteinExistence type="inferred from homology"/>
<evidence type="ECO:0000313" key="14">
    <source>
        <dbReference type="EMBL" id="ARX81139.1"/>
    </source>
</evidence>
<dbReference type="GO" id="GO:0003677">
    <property type="term" value="F:DNA binding"/>
    <property type="evidence" value="ECO:0007669"/>
    <property type="project" value="UniProtKB-KW"/>
</dbReference>
<dbReference type="InterPro" id="IPR027417">
    <property type="entry name" value="P-loop_NTPase"/>
</dbReference>
<keyword evidence="7" id="KW-0067">ATP-binding</keyword>
<evidence type="ECO:0000256" key="11">
    <source>
        <dbReference type="ARBA" id="ARBA00038000"/>
    </source>
</evidence>
<keyword evidence="10" id="KW-0234">DNA repair</keyword>
<dbReference type="PANTHER" id="PTHR43152">
    <property type="entry name" value="UVRABC SYSTEM PROTEIN A"/>
    <property type="match status" value="1"/>
</dbReference>
<evidence type="ECO:0000256" key="1">
    <source>
        <dbReference type="ARBA" id="ARBA00004496"/>
    </source>
</evidence>
<evidence type="ECO:0000256" key="9">
    <source>
        <dbReference type="ARBA" id="ARBA00023125"/>
    </source>
</evidence>
<comment type="subcellular location">
    <subcellularLocation>
        <location evidence="1">Cytoplasm</location>
    </subcellularLocation>
</comment>
<name>A0A1Z1W420_9ACTN</name>
<keyword evidence="5" id="KW-0227">DNA damage</keyword>
<keyword evidence="3" id="KW-0677">Repeat</keyword>
<dbReference type="GO" id="GO:0005737">
    <property type="term" value="C:cytoplasm"/>
    <property type="evidence" value="ECO:0007669"/>
    <property type="project" value="UniProtKB-SubCell"/>
</dbReference>
<comment type="similarity">
    <text evidence="11">Belongs to the ABC transporter superfamily. UvrA family.</text>
</comment>
<dbReference type="AlphaFoldDB" id="A0A1Z1W420"/>
<evidence type="ECO:0000313" key="15">
    <source>
        <dbReference type="Proteomes" id="UP000195880"/>
    </source>
</evidence>
<evidence type="ECO:0000256" key="8">
    <source>
        <dbReference type="ARBA" id="ARBA00022881"/>
    </source>
</evidence>
<dbReference type="GO" id="GO:0005524">
    <property type="term" value="F:ATP binding"/>
    <property type="evidence" value="ECO:0007669"/>
    <property type="project" value="UniProtKB-KW"/>
</dbReference>
<sequence>MAEKSSTYILDEPTTGLHLADVDKLLALLDRLVDDGNSVIVIEHHQAVMAHADWIIDLGPGGGHDGGEIVFTGTPAELVTGRDTLTARHLRDYVGS</sequence>
<dbReference type="Proteomes" id="UP000195880">
    <property type="component" value="Chromosome"/>
</dbReference>
<dbReference type="EMBL" id="CP021748">
    <property type="protein sequence ID" value="ARX81139.1"/>
    <property type="molecule type" value="Genomic_DNA"/>
</dbReference>
<evidence type="ECO:0000256" key="4">
    <source>
        <dbReference type="ARBA" id="ARBA00022741"/>
    </source>
</evidence>